<keyword evidence="4" id="KW-1185">Reference proteome</keyword>
<comment type="caution">
    <text evidence="3">The sequence shown here is derived from an EMBL/GenBank/DDBJ whole genome shotgun (WGS) entry which is preliminary data.</text>
</comment>
<feature type="transmembrane region" description="Helical" evidence="2">
    <location>
        <begin position="92"/>
        <end position="109"/>
    </location>
</feature>
<protein>
    <recommendedName>
        <fullName evidence="5">PH domain-containing protein</fullName>
    </recommendedName>
</protein>
<keyword evidence="2" id="KW-0812">Transmembrane</keyword>
<name>A0ABN2SZW5_9ACTN</name>
<evidence type="ECO:0000313" key="4">
    <source>
        <dbReference type="Proteomes" id="UP001501585"/>
    </source>
</evidence>
<evidence type="ECO:0000256" key="1">
    <source>
        <dbReference type="SAM" id="MobiDB-lite"/>
    </source>
</evidence>
<reference evidence="3 4" key="1">
    <citation type="journal article" date="2019" name="Int. J. Syst. Evol. Microbiol.">
        <title>The Global Catalogue of Microorganisms (GCM) 10K type strain sequencing project: providing services to taxonomists for standard genome sequencing and annotation.</title>
        <authorList>
            <consortium name="The Broad Institute Genomics Platform"/>
            <consortium name="The Broad Institute Genome Sequencing Center for Infectious Disease"/>
            <person name="Wu L."/>
            <person name="Ma J."/>
        </authorList>
    </citation>
    <scope>NUCLEOTIDE SEQUENCE [LARGE SCALE GENOMIC DNA]</scope>
    <source>
        <strain evidence="3 4">JCM 15313</strain>
    </source>
</reference>
<keyword evidence="2" id="KW-0472">Membrane</keyword>
<dbReference type="Proteomes" id="UP001501585">
    <property type="component" value="Unassembled WGS sequence"/>
</dbReference>
<proteinExistence type="predicted"/>
<feature type="compositionally biased region" description="Pro residues" evidence="1">
    <location>
        <begin position="50"/>
        <end position="61"/>
    </location>
</feature>
<feature type="transmembrane region" description="Helical" evidence="2">
    <location>
        <begin position="121"/>
        <end position="139"/>
    </location>
</feature>
<feature type="region of interest" description="Disordered" evidence="1">
    <location>
        <begin position="1"/>
        <end position="84"/>
    </location>
</feature>
<evidence type="ECO:0000256" key="2">
    <source>
        <dbReference type="SAM" id="Phobius"/>
    </source>
</evidence>
<evidence type="ECO:0000313" key="3">
    <source>
        <dbReference type="EMBL" id="GAA1995412.1"/>
    </source>
</evidence>
<accession>A0ABN2SZW5</accession>
<feature type="compositionally biased region" description="Pro residues" evidence="1">
    <location>
        <begin position="1"/>
        <end position="22"/>
    </location>
</feature>
<keyword evidence="2" id="KW-1133">Transmembrane helix</keyword>
<dbReference type="EMBL" id="BAAAPC010000008">
    <property type="protein sequence ID" value="GAA1995412.1"/>
    <property type="molecule type" value="Genomic_DNA"/>
</dbReference>
<gene>
    <name evidence="3" type="ORF">GCM10009799_22230</name>
</gene>
<organism evidence="3 4">
    <name type="scientific">Nocardiopsis rhodophaea</name>
    <dbReference type="NCBI Taxonomy" id="280238"/>
    <lineage>
        <taxon>Bacteria</taxon>
        <taxon>Bacillati</taxon>
        <taxon>Actinomycetota</taxon>
        <taxon>Actinomycetes</taxon>
        <taxon>Streptosporangiales</taxon>
        <taxon>Nocardiopsidaceae</taxon>
        <taxon>Nocardiopsis</taxon>
    </lineage>
</organism>
<feature type="compositionally biased region" description="Low complexity" evidence="1">
    <location>
        <begin position="40"/>
        <end position="49"/>
    </location>
</feature>
<evidence type="ECO:0008006" key="5">
    <source>
        <dbReference type="Google" id="ProtNLM"/>
    </source>
</evidence>
<sequence>MHQHPPMPQPELPWGPMRPPRAPESAADTYGAQYGPPSANQPYPGAPQAAPHPAPRPPVAPLPAATAQAARQKELGDPLSVHSETGSPWRGGLKFLISVVALFAVPVVLETSGWDTPDVMLRLLLIAPAVTFLLWMVALNRRRKSAYVFEHGFMTRKGRTHTAVNWGEIAAFQHSSANHPAGDIKIRLHSGEKVRLRGMHIPGSVEMFPALLRAAAHFGWPPK</sequence>